<name>A0ABV8DQE4_9NOCA</name>
<evidence type="ECO:0000313" key="3">
    <source>
        <dbReference type="EMBL" id="MFC3962171.1"/>
    </source>
</evidence>
<comment type="caution">
    <text evidence="3">The sequence shown here is derived from an EMBL/GenBank/DDBJ whole genome shotgun (WGS) entry which is preliminary data.</text>
</comment>
<evidence type="ECO:0000313" key="4">
    <source>
        <dbReference type="Proteomes" id="UP001595696"/>
    </source>
</evidence>
<organism evidence="3 4">
    <name type="scientific">Nocardia jiangsuensis</name>
    <dbReference type="NCBI Taxonomy" id="1691563"/>
    <lineage>
        <taxon>Bacteria</taxon>
        <taxon>Bacillati</taxon>
        <taxon>Actinomycetota</taxon>
        <taxon>Actinomycetes</taxon>
        <taxon>Mycobacteriales</taxon>
        <taxon>Nocardiaceae</taxon>
        <taxon>Nocardia</taxon>
    </lineage>
</organism>
<feature type="domain" description="Cupin type-2" evidence="2">
    <location>
        <begin position="54"/>
        <end position="125"/>
    </location>
</feature>
<protein>
    <submittedName>
        <fullName evidence="3">Cupin domain-containing protein</fullName>
    </submittedName>
</protein>
<dbReference type="Proteomes" id="UP001595696">
    <property type="component" value="Unassembled WGS sequence"/>
</dbReference>
<keyword evidence="4" id="KW-1185">Reference proteome</keyword>
<reference evidence="4" key="1">
    <citation type="journal article" date="2019" name="Int. J. Syst. Evol. Microbiol.">
        <title>The Global Catalogue of Microorganisms (GCM) 10K type strain sequencing project: providing services to taxonomists for standard genome sequencing and annotation.</title>
        <authorList>
            <consortium name="The Broad Institute Genomics Platform"/>
            <consortium name="The Broad Institute Genome Sequencing Center for Infectious Disease"/>
            <person name="Wu L."/>
            <person name="Ma J."/>
        </authorList>
    </citation>
    <scope>NUCLEOTIDE SEQUENCE [LARGE SCALE GENOMIC DNA]</scope>
    <source>
        <strain evidence="4">CGMCC 4.7330</strain>
    </source>
</reference>
<accession>A0ABV8DQE4</accession>
<keyword evidence="1" id="KW-0732">Signal</keyword>
<evidence type="ECO:0000259" key="2">
    <source>
        <dbReference type="Pfam" id="PF07883"/>
    </source>
</evidence>
<feature type="signal peptide" evidence="1">
    <location>
        <begin position="1"/>
        <end position="23"/>
    </location>
</feature>
<dbReference type="InterPro" id="IPR011051">
    <property type="entry name" value="RmlC_Cupin_sf"/>
</dbReference>
<dbReference type="RefSeq" id="WP_378611933.1">
    <property type="nucleotide sequence ID" value="NZ_JBHSAX010000009.1"/>
</dbReference>
<dbReference type="InterPro" id="IPR013096">
    <property type="entry name" value="Cupin_2"/>
</dbReference>
<feature type="chain" id="PRO_5045573531" evidence="1">
    <location>
        <begin position="24"/>
        <end position="143"/>
    </location>
</feature>
<sequence length="143" mass="14474">MRPLISALVAGSVVLLGAGNASATPGVDITAVTLGQVTVPAGIFPVATDLVARRITIGPGGSTGWHFHDGPVFGVIAAGELTHPGPDCVAPIYRAGSFINEPAGEWNTHVGQNLGSEPVVLYVVYAPPAGDPLFRDAPAPECA</sequence>
<dbReference type="Pfam" id="PF07883">
    <property type="entry name" value="Cupin_2"/>
    <property type="match status" value="1"/>
</dbReference>
<proteinExistence type="predicted"/>
<dbReference type="InterPro" id="IPR014710">
    <property type="entry name" value="RmlC-like_jellyroll"/>
</dbReference>
<evidence type="ECO:0000256" key="1">
    <source>
        <dbReference type="SAM" id="SignalP"/>
    </source>
</evidence>
<dbReference type="SUPFAM" id="SSF51182">
    <property type="entry name" value="RmlC-like cupins"/>
    <property type="match status" value="1"/>
</dbReference>
<gene>
    <name evidence="3" type="ORF">ACFO0B_09270</name>
</gene>
<dbReference type="Gene3D" id="2.60.120.10">
    <property type="entry name" value="Jelly Rolls"/>
    <property type="match status" value="1"/>
</dbReference>
<dbReference type="EMBL" id="JBHSAX010000009">
    <property type="protein sequence ID" value="MFC3962171.1"/>
    <property type="molecule type" value="Genomic_DNA"/>
</dbReference>